<dbReference type="RefSeq" id="WP_226930889.1">
    <property type="nucleotide sequence ID" value="NZ_FAOZ01000007.1"/>
</dbReference>
<dbReference type="EMBL" id="FAOZ01000007">
    <property type="protein sequence ID" value="CUU56387.1"/>
    <property type="molecule type" value="Genomic_DNA"/>
</dbReference>
<feature type="compositionally biased region" description="Low complexity" evidence="1">
    <location>
        <begin position="18"/>
        <end position="36"/>
    </location>
</feature>
<feature type="region of interest" description="Disordered" evidence="1">
    <location>
        <begin position="1"/>
        <end position="92"/>
    </location>
</feature>
<accession>A0A0S4QLJ2</accession>
<name>A0A0S4QLJ2_9ACTN</name>
<gene>
    <name evidence="2" type="ORF">Ga0074812_107271</name>
</gene>
<evidence type="ECO:0000256" key="1">
    <source>
        <dbReference type="SAM" id="MobiDB-lite"/>
    </source>
</evidence>
<evidence type="ECO:0000313" key="3">
    <source>
        <dbReference type="Proteomes" id="UP000198802"/>
    </source>
</evidence>
<reference evidence="3" key="1">
    <citation type="submission" date="2015-11" db="EMBL/GenBank/DDBJ databases">
        <authorList>
            <person name="Varghese N."/>
        </authorList>
    </citation>
    <scope>NUCLEOTIDE SEQUENCE [LARGE SCALE GENOMIC DNA]</scope>
    <source>
        <strain evidence="3">DSM 45899</strain>
    </source>
</reference>
<proteinExistence type="predicted"/>
<feature type="compositionally biased region" description="Low complexity" evidence="1">
    <location>
        <begin position="70"/>
        <end position="92"/>
    </location>
</feature>
<dbReference type="Proteomes" id="UP000198802">
    <property type="component" value="Unassembled WGS sequence"/>
</dbReference>
<evidence type="ECO:0000313" key="2">
    <source>
        <dbReference type="EMBL" id="CUU56387.1"/>
    </source>
</evidence>
<feature type="compositionally biased region" description="Basic and acidic residues" evidence="1">
    <location>
        <begin position="1"/>
        <end position="16"/>
    </location>
</feature>
<dbReference type="AlphaFoldDB" id="A0A0S4QLJ2"/>
<protein>
    <submittedName>
        <fullName evidence="2">Uncharacterized protein</fullName>
    </submittedName>
</protein>
<organism evidence="2 3">
    <name type="scientific">Parafrankia irregularis</name>
    <dbReference type="NCBI Taxonomy" id="795642"/>
    <lineage>
        <taxon>Bacteria</taxon>
        <taxon>Bacillati</taxon>
        <taxon>Actinomycetota</taxon>
        <taxon>Actinomycetes</taxon>
        <taxon>Frankiales</taxon>
        <taxon>Frankiaceae</taxon>
        <taxon>Parafrankia</taxon>
    </lineage>
</organism>
<keyword evidence="3" id="KW-1185">Reference proteome</keyword>
<sequence length="155" mass="16298">MALLHRSDRPERRPVDRPVPAARPAARVGGRPTAAGHPAALPARPGPDIAGDRDPRVRSRRTQGAVLTVRRPAGTGDGAAPPAGPTGRALPPSVARVAARTRLSAELLAAILEVEDRTRATLDDMERADALAERLLARRRDRMAAATSPAGRLSA</sequence>